<dbReference type="EMBL" id="JAJVCN010000004">
    <property type="protein sequence ID" value="MCE7010103.1"/>
    <property type="molecule type" value="Genomic_DNA"/>
</dbReference>
<dbReference type="Proteomes" id="UP001521150">
    <property type="component" value="Unassembled WGS sequence"/>
</dbReference>
<organism evidence="2 3">
    <name type="scientific">Kibdelosporangium philippinense</name>
    <dbReference type="NCBI Taxonomy" id="211113"/>
    <lineage>
        <taxon>Bacteria</taxon>
        <taxon>Bacillati</taxon>
        <taxon>Actinomycetota</taxon>
        <taxon>Actinomycetes</taxon>
        <taxon>Pseudonocardiales</taxon>
        <taxon>Pseudonocardiaceae</taxon>
        <taxon>Kibdelosporangium</taxon>
    </lineage>
</organism>
<accession>A0ABS8ZQR7</accession>
<feature type="domain" description="Transposase IS204/IS1001/IS1096/IS1165 DDE" evidence="1">
    <location>
        <begin position="9"/>
        <end position="82"/>
    </location>
</feature>
<comment type="caution">
    <text evidence="2">The sequence shown here is derived from an EMBL/GenBank/DDBJ whole genome shotgun (WGS) entry which is preliminary data.</text>
</comment>
<proteinExistence type="predicted"/>
<dbReference type="InterPro" id="IPR002560">
    <property type="entry name" value="Transposase_DDE"/>
</dbReference>
<evidence type="ECO:0000259" key="1">
    <source>
        <dbReference type="Pfam" id="PF01610"/>
    </source>
</evidence>
<evidence type="ECO:0000313" key="2">
    <source>
        <dbReference type="EMBL" id="MCE7010103.1"/>
    </source>
</evidence>
<dbReference type="Pfam" id="PF01610">
    <property type="entry name" value="DDE_Tnp_ISL3"/>
    <property type="match status" value="1"/>
</dbReference>
<gene>
    <name evidence="2" type="ORF">LWC34_45970</name>
</gene>
<dbReference type="RefSeq" id="WP_233734078.1">
    <property type="nucleotide sequence ID" value="NZ_JBHSJQ010000026.1"/>
</dbReference>
<keyword evidence="3" id="KW-1185">Reference proteome</keyword>
<protein>
    <submittedName>
        <fullName evidence="2">Transposase</fullName>
    </submittedName>
</protein>
<name>A0ABS8ZQR7_9PSEU</name>
<reference evidence="2 3" key="1">
    <citation type="submission" date="2021-12" db="EMBL/GenBank/DDBJ databases">
        <title>Genome sequence of Kibdelosporangium philippinense ATCC 49844.</title>
        <authorList>
            <person name="Fedorov E.A."/>
            <person name="Omeragic M."/>
            <person name="Shalygina K.F."/>
            <person name="Maclea K.S."/>
        </authorList>
    </citation>
    <scope>NUCLEOTIDE SEQUENCE [LARGE SCALE GENOMIC DNA]</scope>
    <source>
        <strain evidence="2 3">ATCC 49844</strain>
    </source>
</reference>
<evidence type="ECO:0000313" key="3">
    <source>
        <dbReference type="Proteomes" id="UP001521150"/>
    </source>
</evidence>
<sequence>MCAVFKAAVAVAVTTALPHATLVVDNFHVVQLANAVIDKVRARRTVQARGRRGRSGDREWDLRNKLKANVENRSRDTIHDMVGELADLDEIGPAVLAAWVALYTDSLPLAHGAQHKTFGHSCLFESVDLSDLNRRFRSVPVRSFGAIEGLLFLVDRRGKICLPAVSSVRSS</sequence>